<dbReference type="AlphaFoldDB" id="A0A0B7NR98"/>
<dbReference type="Pfam" id="PF03781">
    <property type="entry name" value="FGE-sulfatase"/>
    <property type="match status" value="1"/>
</dbReference>
<dbReference type="GO" id="GO:0120147">
    <property type="term" value="F:formylglycine-generating oxidase activity"/>
    <property type="evidence" value="ECO:0007669"/>
    <property type="project" value="TreeGrafter"/>
</dbReference>
<keyword evidence="3" id="KW-1185">Reference proteome</keyword>
<dbReference type="InterPro" id="IPR005532">
    <property type="entry name" value="SUMF_dom"/>
</dbReference>
<dbReference type="SUPFAM" id="SSF56436">
    <property type="entry name" value="C-type lectin-like"/>
    <property type="match status" value="1"/>
</dbReference>
<dbReference type="OrthoDB" id="659at2759"/>
<dbReference type="EMBL" id="LN734156">
    <property type="protein sequence ID" value="CEP19957.1"/>
    <property type="molecule type" value="Genomic_DNA"/>
</dbReference>
<dbReference type="Proteomes" id="UP000054107">
    <property type="component" value="Unassembled WGS sequence"/>
</dbReference>
<dbReference type="PANTHER" id="PTHR23150">
    <property type="entry name" value="SULFATASE MODIFYING FACTOR 1, 2"/>
    <property type="match status" value="1"/>
</dbReference>
<proteinExistence type="predicted"/>
<dbReference type="InterPro" id="IPR016187">
    <property type="entry name" value="CTDL_fold"/>
</dbReference>
<evidence type="ECO:0000259" key="1">
    <source>
        <dbReference type="Pfam" id="PF03781"/>
    </source>
</evidence>
<accession>A0A0B7NR98</accession>
<dbReference type="STRING" id="35722.A0A0B7NR98"/>
<dbReference type="PANTHER" id="PTHR23150:SF19">
    <property type="entry name" value="FORMYLGLYCINE-GENERATING ENZYME"/>
    <property type="match status" value="1"/>
</dbReference>
<dbReference type="InterPro" id="IPR042095">
    <property type="entry name" value="SUMF_sf"/>
</dbReference>
<evidence type="ECO:0000313" key="3">
    <source>
        <dbReference type="Proteomes" id="UP000054107"/>
    </source>
</evidence>
<protein>
    <recommendedName>
        <fullName evidence="1">Sulfatase-modifying factor enzyme-like domain-containing protein</fullName>
    </recommendedName>
</protein>
<sequence length="738" mass="85162">MLVKAFADDYDLKFRPHQVEGPASPRDYLDWNARLRKYRLEQKTKKVSHVASAHDVPELQWVQSSYVQPHVMANDLFLFDPETNRYTVDRYVQDVTERYGTIDSIVIWPSFPNLGCDSRNSEDYYRCLPGGTLGIRSLVEEFHARKIKVLFPVIGWDNGTRDPRASWSYILPRLFKEYNIDGMSSEIAYFTQDYWMNSVAIGHPLAFQAQANSENKLGDAPDLDDSLILQWNTMDMAKYDTTTRIPTVALRKFIEPQHMTRSCDKWSRNKTAMIQHSFFNGLGIEMWENIFGTWNQLTPRDAEALRRTTSILRCFGPDFFASAEWEPHCPCVRWETVFSSKFPSRTVEDQIVWTFVNRGPANVTGHQIVVNYHIGIQFYDVWHGVEIQPTDVCDGLATLSFDIEPYGYGCIFATSDVSPLPGNFETLIKTLHHRSRTPLYKIPICSAVLWQELDEIVVTKYTNENICGMVRIEGGAYEFKVKGLSAHPHSKSEYPGVDIKYPWEFQPSRHHATKHMQIKTFYMDAYPVTESQFKKFLDESGYKPADPTNFLKHWCGGCYPASRANKPVTHVSVEDARAYAKWAGKRLPHEWEWQYVAQGGHEYRTYPWGNEWDETKVPEVYSGRERLYPDHPPADVDAFPAGRSCMGVYDLVGNVWQWTDVYRDEHTRAAIIRGGSYYQAKNGQHYFPQAYRNDQHGKYLLMSPSVDRCATIGFRCVKDTEESALSIGNCSFESDECF</sequence>
<evidence type="ECO:0000313" key="2">
    <source>
        <dbReference type="EMBL" id="CEP19957.1"/>
    </source>
</evidence>
<name>A0A0B7NR98_9FUNG</name>
<feature type="domain" description="Sulfatase-modifying factor enzyme-like" evidence="1">
    <location>
        <begin position="509"/>
        <end position="718"/>
    </location>
</feature>
<gene>
    <name evidence="2" type="primary">PARPA_14276.1 scaffold 49064</name>
</gene>
<dbReference type="InterPro" id="IPR051043">
    <property type="entry name" value="Sulfatase_Mod_Factor_Kinase"/>
</dbReference>
<reference evidence="2 3" key="1">
    <citation type="submission" date="2014-09" db="EMBL/GenBank/DDBJ databases">
        <authorList>
            <person name="Ellenberger Sabrina"/>
        </authorList>
    </citation>
    <scope>NUCLEOTIDE SEQUENCE [LARGE SCALE GENOMIC DNA]</scope>
    <source>
        <strain evidence="2 3">CBS 412.66</strain>
    </source>
</reference>
<organism evidence="2 3">
    <name type="scientific">Parasitella parasitica</name>
    <dbReference type="NCBI Taxonomy" id="35722"/>
    <lineage>
        <taxon>Eukaryota</taxon>
        <taxon>Fungi</taxon>
        <taxon>Fungi incertae sedis</taxon>
        <taxon>Mucoromycota</taxon>
        <taxon>Mucoromycotina</taxon>
        <taxon>Mucoromycetes</taxon>
        <taxon>Mucorales</taxon>
        <taxon>Mucorineae</taxon>
        <taxon>Mucoraceae</taxon>
        <taxon>Parasitella</taxon>
    </lineage>
</organism>
<dbReference type="Gene3D" id="3.90.1580.10">
    <property type="entry name" value="paralog of FGE (formylglycine-generating enzyme)"/>
    <property type="match status" value="1"/>
</dbReference>